<evidence type="ECO:0000313" key="1">
    <source>
        <dbReference type="EMBL" id="MBD7954309.1"/>
    </source>
</evidence>
<dbReference type="EMBL" id="JACSQS010000007">
    <property type="protein sequence ID" value="MBD7954309.1"/>
    <property type="molecule type" value="Genomic_DNA"/>
</dbReference>
<dbReference type="AlphaFoldDB" id="A0A8X8K299"/>
<sequence>MEHVSRRAARPTASIDLTLSRCVQDGVCLKDVVCLATSLNIGDIAEREFDSRIDAILYAARRAHKLQMAGRTVAVSLEGADGRWRAFNSSLQPMP</sequence>
<protein>
    <submittedName>
        <fullName evidence="1">Uncharacterized protein</fullName>
    </submittedName>
</protein>
<accession>A0A8X8K299</accession>
<evidence type="ECO:0000313" key="2">
    <source>
        <dbReference type="Proteomes" id="UP000636938"/>
    </source>
</evidence>
<keyword evidence="2" id="KW-1185">Reference proteome</keyword>
<dbReference type="RefSeq" id="WP_191770529.1">
    <property type="nucleotide sequence ID" value="NZ_JACSQS010000007.1"/>
</dbReference>
<reference evidence="1 2" key="1">
    <citation type="submission" date="2020-08" db="EMBL/GenBank/DDBJ databases">
        <title>A Genomic Blueprint of the Chicken Gut Microbiome.</title>
        <authorList>
            <person name="Gilroy R."/>
            <person name="Ravi A."/>
            <person name="Getino M."/>
            <person name="Pursley I."/>
            <person name="Horton D.L."/>
            <person name="Alikhan N.-F."/>
            <person name="Baker D."/>
            <person name="Gharbi K."/>
            <person name="Hall N."/>
            <person name="Watson M."/>
            <person name="Adriaenssens E.M."/>
            <person name="Foster-Nyarko E."/>
            <person name="Jarju S."/>
            <person name="Secka A."/>
            <person name="Antonio M."/>
            <person name="Oren A."/>
            <person name="Chaudhuri R."/>
            <person name="La Ragione R.M."/>
            <person name="Hildebrand F."/>
            <person name="Pallen M.J."/>
        </authorList>
    </citation>
    <scope>NUCLEOTIDE SEQUENCE [LARGE SCALE GENOMIC DNA]</scope>
    <source>
        <strain evidence="1 2">Sa5BUN4</strain>
    </source>
</reference>
<comment type="caution">
    <text evidence="1">The sequence shown here is derived from an EMBL/GenBank/DDBJ whole genome shotgun (WGS) entry which is preliminary data.</text>
</comment>
<dbReference type="Proteomes" id="UP000636938">
    <property type="component" value="Unassembled WGS sequence"/>
</dbReference>
<organism evidence="1 2">
    <name type="scientific">Stenotrophomonas lacuserhaii</name>
    <dbReference type="NCBI Taxonomy" id="2760084"/>
    <lineage>
        <taxon>Bacteria</taxon>
        <taxon>Pseudomonadati</taxon>
        <taxon>Pseudomonadota</taxon>
        <taxon>Gammaproteobacteria</taxon>
        <taxon>Lysobacterales</taxon>
        <taxon>Lysobacteraceae</taxon>
        <taxon>Stenotrophomonas</taxon>
    </lineage>
</organism>
<proteinExistence type="predicted"/>
<name>A0A8X8K299_9GAMM</name>
<gene>
    <name evidence="1" type="ORF">H9654_08825</name>
</gene>